<name>A0AAV4S9L6_9ARAC</name>
<keyword evidence="3" id="KW-1185">Reference proteome</keyword>
<proteinExistence type="predicted"/>
<protein>
    <recommendedName>
        <fullName evidence="4">Ribosomal protein S14</fullName>
    </recommendedName>
</protein>
<evidence type="ECO:0000256" key="1">
    <source>
        <dbReference type="SAM" id="MobiDB-lite"/>
    </source>
</evidence>
<dbReference type="Proteomes" id="UP001054837">
    <property type="component" value="Unassembled WGS sequence"/>
</dbReference>
<gene>
    <name evidence="2" type="ORF">CDAR_466941</name>
</gene>
<dbReference type="EMBL" id="BPLQ01007562">
    <property type="protein sequence ID" value="GIY30870.1"/>
    <property type="molecule type" value="Genomic_DNA"/>
</dbReference>
<evidence type="ECO:0000313" key="3">
    <source>
        <dbReference type="Proteomes" id="UP001054837"/>
    </source>
</evidence>
<accession>A0AAV4S9L6</accession>
<sequence length="183" mass="22081">MSRRKKRAPKKKIFSEAKKQKEHLKRKRIREKLYYYGVHKQDKVPPDPRNYPIFNESPHVFTIRHSYHQVHSVRTTGRTLLQRKSGMSRRKKRTSKKKNPFSEAKKQKEHLKRKRIREKLYYYVMGYFEEGISVLPTRLSITVLDEKLYAGSIDILWLQSAKHNEILRYCFVLLFQKEGFLKG</sequence>
<dbReference type="AlphaFoldDB" id="A0AAV4S9L6"/>
<comment type="caution">
    <text evidence="2">The sequence shown here is derived from an EMBL/GenBank/DDBJ whole genome shotgun (WGS) entry which is preliminary data.</text>
</comment>
<feature type="compositionally biased region" description="Basic residues" evidence="1">
    <location>
        <begin position="86"/>
        <end position="99"/>
    </location>
</feature>
<feature type="region of interest" description="Disordered" evidence="1">
    <location>
        <begin position="81"/>
        <end position="109"/>
    </location>
</feature>
<reference evidence="2 3" key="1">
    <citation type="submission" date="2021-06" db="EMBL/GenBank/DDBJ databases">
        <title>Caerostris darwini draft genome.</title>
        <authorList>
            <person name="Kono N."/>
            <person name="Arakawa K."/>
        </authorList>
    </citation>
    <scope>NUCLEOTIDE SEQUENCE [LARGE SCALE GENOMIC DNA]</scope>
</reference>
<organism evidence="2 3">
    <name type="scientific">Caerostris darwini</name>
    <dbReference type="NCBI Taxonomy" id="1538125"/>
    <lineage>
        <taxon>Eukaryota</taxon>
        <taxon>Metazoa</taxon>
        <taxon>Ecdysozoa</taxon>
        <taxon>Arthropoda</taxon>
        <taxon>Chelicerata</taxon>
        <taxon>Arachnida</taxon>
        <taxon>Araneae</taxon>
        <taxon>Araneomorphae</taxon>
        <taxon>Entelegynae</taxon>
        <taxon>Araneoidea</taxon>
        <taxon>Araneidae</taxon>
        <taxon>Caerostris</taxon>
    </lineage>
</organism>
<feature type="compositionally biased region" description="Basic residues" evidence="1">
    <location>
        <begin position="1"/>
        <end position="12"/>
    </location>
</feature>
<feature type="region of interest" description="Disordered" evidence="1">
    <location>
        <begin position="1"/>
        <end position="25"/>
    </location>
</feature>
<evidence type="ECO:0000313" key="2">
    <source>
        <dbReference type="EMBL" id="GIY30870.1"/>
    </source>
</evidence>
<evidence type="ECO:0008006" key="4">
    <source>
        <dbReference type="Google" id="ProtNLM"/>
    </source>
</evidence>